<protein>
    <recommendedName>
        <fullName evidence="5">GH26 domain-containing protein</fullName>
    </recommendedName>
</protein>
<dbReference type="EMBL" id="JAWSTH010000077">
    <property type="protein sequence ID" value="MDW5597172.1"/>
    <property type="molecule type" value="Genomic_DNA"/>
</dbReference>
<name>A0ABU4HWY5_9ACTN</name>
<dbReference type="RefSeq" id="WP_318599637.1">
    <property type="nucleotide sequence ID" value="NZ_JAWSTH010000077.1"/>
</dbReference>
<comment type="caution">
    <text evidence="3">The sequence shown here is derived from an EMBL/GenBank/DDBJ whole genome shotgun (WGS) entry which is preliminary data.</text>
</comment>
<feature type="signal peptide" evidence="2">
    <location>
        <begin position="1"/>
        <end position="26"/>
    </location>
</feature>
<evidence type="ECO:0000313" key="4">
    <source>
        <dbReference type="Proteomes" id="UP001284601"/>
    </source>
</evidence>
<evidence type="ECO:0000313" key="3">
    <source>
        <dbReference type="EMBL" id="MDW5597172.1"/>
    </source>
</evidence>
<evidence type="ECO:0008006" key="5">
    <source>
        <dbReference type="Google" id="ProtNLM"/>
    </source>
</evidence>
<reference evidence="4" key="1">
    <citation type="submission" date="2023-07" db="EMBL/GenBank/DDBJ databases">
        <title>Conexibacter stalactiti sp. nov., isolated from stalactites in a lava cave and emended description of the genus Conexibacter.</title>
        <authorList>
            <person name="Lee S.D."/>
        </authorList>
    </citation>
    <scope>NUCLEOTIDE SEQUENCE [LARGE SCALE GENOMIC DNA]</scope>
    <source>
        <strain evidence="4">KCTC 39840</strain>
    </source>
</reference>
<accession>A0ABU4HWY5</accession>
<gene>
    <name evidence="3" type="ORF">R7226_22690</name>
</gene>
<sequence length="417" mass="44942">MHGRIPLVAALLVALTIGAAPATAVAKLPPKPAGWPATLQLGLKDDPGSAAATRKKFRTGLRYQYLAGGVNTGGGWSTWNPGGAYVSNYVRESVKAGMLPVLTYYNLRHSKPGAGVADEMRGVLRNLADPATMRAYYGDVALALRRAAVVRPKAVVLHVEPDLWGYVQQAAENDDAATVTAAVAGSGVAALRGLPDTAAGFAQALVRLRDAHAPNVRLAYHLSDWGTRVDLHLNRPNGAQTDALARRAAAFERSLGARFDLLFTDWADADSGFEQKIRGDGGASWWAPADFTRASRFLGGVVRGTGMRAIVWQLPLGNTVMRAMDDTWGHFRDNRVQTLLDDGRRRVLKRMARAGVVGLLFGGGADGTTNASDWNRDGVTNPPRVFGRTRDSYNADDDGGFFQQLSRRYARDPLRLP</sequence>
<evidence type="ECO:0000256" key="2">
    <source>
        <dbReference type="SAM" id="SignalP"/>
    </source>
</evidence>
<keyword evidence="4" id="KW-1185">Reference proteome</keyword>
<feature type="region of interest" description="Disordered" evidence="1">
    <location>
        <begin position="371"/>
        <end position="392"/>
    </location>
</feature>
<evidence type="ECO:0000256" key="1">
    <source>
        <dbReference type="SAM" id="MobiDB-lite"/>
    </source>
</evidence>
<organism evidence="3 4">
    <name type="scientific">Conexibacter stalactiti</name>
    <dbReference type="NCBI Taxonomy" id="1940611"/>
    <lineage>
        <taxon>Bacteria</taxon>
        <taxon>Bacillati</taxon>
        <taxon>Actinomycetota</taxon>
        <taxon>Thermoleophilia</taxon>
        <taxon>Solirubrobacterales</taxon>
        <taxon>Conexibacteraceae</taxon>
        <taxon>Conexibacter</taxon>
    </lineage>
</organism>
<proteinExistence type="predicted"/>
<dbReference type="Proteomes" id="UP001284601">
    <property type="component" value="Unassembled WGS sequence"/>
</dbReference>
<feature type="chain" id="PRO_5047534110" description="GH26 domain-containing protein" evidence="2">
    <location>
        <begin position="27"/>
        <end position="417"/>
    </location>
</feature>
<keyword evidence="2" id="KW-0732">Signal</keyword>